<accession>L8X4F3</accession>
<feature type="compositionally biased region" description="Pro residues" evidence="1">
    <location>
        <begin position="370"/>
        <end position="379"/>
    </location>
</feature>
<gene>
    <name evidence="2" type="ORF">AG1IA_02461</name>
</gene>
<organism evidence="2 3">
    <name type="scientific">Thanatephorus cucumeris (strain AG1-IA)</name>
    <name type="common">Rice sheath blight fungus</name>
    <name type="synonym">Rhizoctonia solani</name>
    <dbReference type="NCBI Taxonomy" id="983506"/>
    <lineage>
        <taxon>Eukaryota</taxon>
        <taxon>Fungi</taxon>
        <taxon>Dikarya</taxon>
        <taxon>Basidiomycota</taxon>
        <taxon>Agaricomycotina</taxon>
        <taxon>Agaricomycetes</taxon>
        <taxon>Cantharellales</taxon>
        <taxon>Ceratobasidiaceae</taxon>
        <taxon>Rhizoctonia</taxon>
        <taxon>Rhizoctonia solani AG-1</taxon>
    </lineage>
</organism>
<dbReference type="AlphaFoldDB" id="L8X4F3"/>
<evidence type="ECO:0000313" key="3">
    <source>
        <dbReference type="Proteomes" id="UP000011668"/>
    </source>
</evidence>
<protein>
    <recommendedName>
        <fullName evidence="4">Glutathione S-transferase</fullName>
    </recommendedName>
</protein>
<dbReference type="EMBL" id="AFRT01000532">
    <property type="protein sequence ID" value="ELU43509.1"/>
    <property type="molecule type" value="Genomic_DNA"/>
</dbReference>
<dbReference type="Proteomes" id="UP000011668">
    <property type="component" value="Unassembled WGS sequence"/>
</dbReference>
<feature type="compositionally biased region" description="Low complexity" evidence="1">
    <location>
        <begin position="8"/>
        <end position="40"/>
    </location>
</feature>
<feature type="compositionally biased region" description="Acidic residues" evidence="1">
    <location>
        <begin position="316"/>
        <end position="339"/>
    </location>
</feature>
<comment type="caution">
    <text evidence="2">The sequence shown here is derived from an EMBL/GenBank/DDBJ whole genome shotgun (WGS) entry which is preliminary data.</text>
</comment>
<dbReference type="OrthoDB" id="3366823at2759"/>
<dbReference type="SUPFAM" id="SSF52833">
    <property type="entry name" value="Thioredoxin-like"/>
    <property type="match status" value="1"/>
</dbReference>
<dbReference type="STRING" id="983506.L8X4F3"/>
<feature type="compositionally biased region" description="Polar residues" evidence="1">
    <location>
        <begin position="266"/>
        <end position="278"/>
    </location>
</feature>
<feature type="compositionally biased region" description="Polar residues" evidence="1">
    <location>
        <begin position="163"/>
        <end position="176"/>
    </location>
</feature>
<dbReference type="Gene3D" id="3.40.30.10">
    <property type="entry name" value="Glutaredoxin"/>
    <property type="match status" value="1"/>
</dbReference>
<feature type="compositionally biased region" description="Basic and acidic residues" evidence="1">
    <location>
        <begin position="204"/>
        <end position="217"/>
    </location>
</feature>
<keyword evidence="3" id="KW-1185">Reference proteome</keyword>
<dbReference type="HOGENOM" id="CLU_312194_0_0_1"/>
<evidence type="ECO:0000313" key="2">
    <source>
        <dbReference type="EMBL" id="ELU43509.1"/>
    </source>
</evidence>
<evidence type="ECO:0008006" key="4">
    <source>
        <dbReference type="Google" id="ProtNLM"/>
    </source>
</evidence>
<name>L8X4F3_THACA</name>
<evidence type="ECO:0000256" key="1">
    <source>
        <dbReference type="SAM" id="MobiDB-lite"/>
    </source>
</evidence>
<dbReference type="Gene3D" id="1.20.1050.10">
    <property type="match status" value="1"/>
</dbReference>
<dbReference type="InterPro" id="IPR036249">
    <property type="entry name" value="Thioredoxin-like_sf"/>
</dbReference>
<sequence>MDQEGFRLLLNSSKSSSSGGNVKQSKAYNRGSLLASSSSSTKPAESVQADFKPRKIKKAVDSKYRDRAAERRGGANEYAEVEGLLEKFEKRMEGEKKEIVSACCVTIIWPNAGHVQTGRGTKKIFGWRCLDFALLEQQRAREESREDLDDDLESAFQGKPVGPSSTEEPSAATQTQGKKRTRAELLAELRQSREATTDQGVKTSTKEEEIEALERAKQAGKFKPMGSSSFAPVEKKKKKKKKAAPEQGQSQAKETKASPPDANESVMPTSDTSSQKPTTAAPDKAVDLAQDVQPKPQSSPAAHTPAPTLAPPAPAEDIEDADPFGDVGDYEPDYGDDSDTEAKPKDTPQPSATSGRRNWFNDPEPDPEPARPPTPPPKGPEVSEPEPGPSRPGRLEGLMSSAMPSISDFLAADKEEEAREKKKARKEKNKKKAWERWPLRVMGPRHASLAVHPSDQMINLRSCRERTCLCAQLHDDRRNQALCPVPFQIICDFTEIIDKKGPNYSRLVEANPLAQFPTLVTPEGIIMTEMVAIALYPLGHHVLRPSQLAAFYRWFIFVPANVYPTITVIEFPSRFVRVPADSSVDSKTVERWITEGTFIKQGEIWKLMEQEMTKDLHDGLFLLGTEKPTLLDILVALVAQWPPNPRYTWLEENCPKLVKNTKETLKNKVIGDTFRDSDLNPCALPVLLSGQAKDYFKDSTSSTDKKANVLGVLVSCLIGLLRWKLMTISSPRSYFTHRGWGQLSPYLYFETTAKQGPNYTRLLEANPLAQFPTLITPEGYVMTEMVGIALYLHDRFAKGTTWDIHALAPTQQATVEGWVKAGASAKREELWKMMEREMTEGLKEGTFVLGTQHPTLLDVLLALVAHYTPHPRYSWFEEHCPKLHKNVKETPKASVIKDVFRENELDDFLQFDCFRWNPGLRYHGGYFAILVYLRVDATIL</sequence>
<feature type="compositionally biased region" description="Basic and acidic residues" evidence="1">
    <location>
        <begin position="182"/>
        <end position="196"/>
    </location>
</feature>
<proteinExistence type="predicted"/>
<reference evidence="2 3" key="1">
    <citation type="journal article" date="2013" name="Nat. Commun.">
        <title>The evolution and pathogenic mechanisms of the rice sheath blight pathogen.</title>
        <authorList>
            <person name="Zheng A."/>
            <person name="Lin R."/>
            <person name="Xu L."/>
            <person name="Qin P."/>
            <person name="Tang C."/>
            <person name="Ai P."/>
            <person name="Zhang D."/>
            <person name="Liu Y."/>
            <person name="Sun Z."/>
            <person name="Feng H."/>
            <person name="Wang Y."/>
            <person name="Chen Y."/>
            <person name="Liang X."/>
            <person name="Fu R."/>
            <person name="Li Q."/>
            <person name="Zhang J."/>
            <person name="Yu X."/>
            <person name="Xie Z."/>
            <person name="Ding L."/>
            <person name="Guan P."/>
            <person name="Tang J."/>
            <person name="Liang Y."/>
            <person name="Wang S."/>
            <person name="Deng Q."/>
            <person name="Li S."/>
            <person name="Zhu J."/>
            <person name="Wang L."/>
            <person name="Liu H."/>
            <person name="Li P."/>
        </authorList>
    </citation>
    <scope>NUCLEOTIDE SEQUENCE [LARGE SCALE GENOMIC DNA]</scope>
    <source>
        <strain evidence="3">AG-1 IA</strain>
    </source>
</reference>
<feature type="region of interest" description="Disordered" evidence="1">
    <location>
        <begin position="142"/>
        <end position="399"/>
    </location>
</feature>
<feature type="region of interest" description="Disordered" evidence="1">
    <location>
        <begin position="1"/>
        <end position="52"/>
    </location>
</feature>